<dbReference type="GO" id="GO:0016740">
    <property type="term" value="F:transferase activity"/>
    <property type="evidence" value="ECO:0007669"/>
    <property type="project" value="UniProtKB-KW"/>
</dbReference>
<keyword evidence="3" id="KW-1185">Reference proteome</keyword>
<dbReference type="Proteomes" id="UP000294114">
    <property type="component" value="Unassembled WGS sequence"/>
</dbReference>
<evidence type="ECO:0000259" key="1">
    <source>
        <dbReference type="Pfam" id="PF01636"/>
    </source>
</evidence>
<reference evidence="2 3" key="1">
    <citation type="submission" date="2019-02" db="EMBL/GenBank/DDBJ databases">
        <title>Sequencing the genomes of 1000 actinobacteria strains.</title>
        <authorList>
            <person name="Klenk H.-P."/>
        </authorList>
    </citation>
    <scope>NUCLEOTIDE SEQUENCE [LARGE SCALE GENOMIC DNA]</scope>
    <source>
        <strain evidence="2 3">DSM 45612</strain>
    </source>
</reference>
<dbReference type="Gene3D" id="3.90.1200.10">
    <property type="match status" value="1"/>
</dbReference>
<dbReference type="EMBL" id="SHLD01000001">
    <property type="protein sequence ID" value="RZU75784.1"/>
    <property type="molecule type" value="Genomic_DNA"/>
</dbReference>
<accession>A0A4Q8BD30</accession>
<organism evidence="2 3">
    <name type="scientific">Micromonospora kangleipakensis</name>
    <dbReference type="NCBI Taxonomy" id="1077942"/>
    <lineage>
        <taxon>Bacteria</taxon>
        <taxon>Bacillati</taxon>
        <taxon>Actinomycetota</taxon>
        <taxon>Actinomycetes</taxon>
        <taxon>Micromonosporales</taxon>
        <taxon>Micromonosporaceae</taxon>
        <taxon>Micromonospora</taxon>
    </lineage>
</organism>
<evidence type="ECO:0000313" key="3">
    <source>
        <dbReference type="Proteomes" id="UP000294114"/>
    </source>
</evidence>
<dbReference type="AlphaFoldDB" id="A0A4Q8BD30"/>
<dbReference type="InterPro" id="IPR002575">
    <property type="entry name" value="Aminoglycoside_PTrfase"/>
</dbReference>
<dbReference type="Pfam" id="PF01636">
    <property type="entry name" value="APH"/>
    <property type="match status" value="1"/>
</dbReference>
<sequence length="321" mass="35634">MPKVRKAPDPALVEELVDAWTSLGRSHRKPERIDVLKKRQKQPNVCRLVGGAPAGGDIIAKRSSSGAVEPVLYEHVLAALPGTPRCHGIAPGRDGRRWTFLEHVDGERYAAGLAEHRAVIARWLGDVYSITSDMPLDQLLPGHDAGYYRNQLRKARDAISAAAVIAMIDKDGRSRLRTAVHHCDSLDRQWDAVEWLIEDVRPGLVHGDLQSKNIRIHDRGGSLRLIAFDWEFAGFGVPAADFAEFAVEGRWRELSGILDQMGFTYGSPADRLRRLATAGRIFGLITWLEWASRGVSPRDLGKIAIYNLMLPECLRSLNAEA</sequence>
<keyword evidence="2" id="KW-0808">Transferase</keyword>
<dbReference type="InterPro" id="IPR011009">
    <property type="entry name" value="Kinase-like_dom_sf"/>
</dbReference>
<feature type="domain" description="Aminoglycoside phosphotransferase" evidence="1">
    <location>
        <begin position="76"/>
        <end position="246"/>
    </location>
</feature>
<dbReference type="RefSeq" id="WP_130336036.1">
    <property type="nucleotide sequence ID" value="NZ_SHLD01000001.1"/>
</dbReference>
<dbReference type="SUPFAM" id="SSF56112">
    <property type="entry name" value="Protein kinase-like (PK-like)"/>
    <property type="match status" value="1"/>
</dbReference>
<comment type="caution">
    <text evidence="2">The sequence shown here is derived from an EMBL/GenBank/DDBJ whole genome shotgun (WGS) entry which is preliminary data.</text>
</comment>
<dbReference type="OrthoDB" id="3239865at2"/>
<protein>
    <submittedName>
        <fullName evidence="2">Phosphotransferase family enzyme</fullName>
    </submittedName>
</protein>
<gene>
    <name evidence="2" type="ORF">EV384_4345</name>
</gene>
<name>A0A4Q8BD30_9ACTN</name>
<proteinExistence type="predicted"/>
<evidence type="ECO:0000313" key="2">
    <source>
        <dbReference type="EMBL" id="RZU75784.1"/>
    </source>
</evidence>